<dbReference type="InterPro" id="IPR036390">
    <property type="entry name" value="WH_DNA-bd_sf"/>
</dbReference>
<dbReference type="SUPFAM" id="SSF46785">
    <property type="entry name" value="Winged helix' DNA-binding domain"/>
    <property type="match status" value="1"/>
</dbReference>
<evidence type="ECO:0000313" key="2">
    <source>
        <dbReference type="EMBL" id="HHF58073.1"/>
    </source>
</evidence>
<comment type="caution">
    <text evidence="2">The sequence shown here is derived from an EMBL/GenBank/DDBJ whole genome shotgun (WGS) entry which is preliminary data.</text>
</comment>
<dbReference type="InterPro" id="IPR000944">
    <property type="entry name" value="Tscrpt_reg_Rrf2"/>
</dbReference>
<dbReference type="Gene3D" id="1.10.10.10">
    <property type="entry name" value="Winged helix-like DNA-binding domain superfamily/Winged helix DNA-binding domain"/>
    <property type="match status" value="1"/>
</dbReference>
<name>A0A7C5M452_UNCW3</name>
<dbReference type="EMBL" id="DRTV01000108">
    <property type="protein sequence ID" value="HHF58073.1"/>
    <property type="molecule type" value="Genomic_DNA"/>
</dbReference>
<gene>
    <name evidence="2" type="ORF">ENL41_01450</name>
</gene>
<evidence type="ECO:0000256" key="1">
    <source>
        <dbReference type="ARBA" id="ARBA00023125"/>
    </source>
</evidence>
<organism evidence="2">
    <name type="scientific">candidate division WOR-3 bacterium</name>
    <dbReference type="NCBI Taxonomy" id="2052148"/>
    <lineage>
        <taxon>Bacteria</taxon>
        <taxon>Bacteria division WOR-3</taxon>
    </lineage>
</organism>
<accession>A0A7C5M452</accession>
<dbReference type="PROSITE" id="PS51197">
    <property type="entry name" value="HTH_RRF2_2"/>
    <property type="match status" value="1"/>
</dbReference>
<dbReference type="PANTHER" id="PTHR33221">
    <property type="entry name" value="WINGED HELIX-TURN-HELIX TRANSCRIPTIONAL REGULATOR, RRF2 FAMILY"/>
    <property type="match status" value="1"/>
</dbReference>
<dbReference type="InterPro" id="IPR036388">
    <property type="entry name" value="WH-like_DNA-bd_sf"/>
</dbReference>
<dbReference type="NCBIfam" id="TIGR00738">
    <property type="entry name" value="rrf2_super"/>
    <property type="match status" value="1"/>
</dbReference>
<dbReference type="GO" id="GO:0005829">
    <property type="term" value="C:cytosol"/>
    <property type="evidence" value="ECO:0007669"/>
    <property type="project" value="TreeGrafter"/>
</dbReference>
<dbReference type="GO" id="GO:0003677">
    <property type="term" value="F:DNA binding"/>
    <property type="evidence" value="ECO:0007669"/>
    <property type="project" value="UniProtKB-KW"/>
</dbReference>
<proteinExistence type="predicted"/>
<reference evidence="2" key="1">
    <citation type="journal article" date="2020" name="mSystems">
        <title>Genome- and Community-Level Interaction Insights into Carbon Utilization and Element Cycling Functions of Hydrothermarchaeota in Hydrothermal Sediment.</title>
        <authorList>
            <person name="Zhou Z."/>
            <person name="Liu Y."/>
            <person name="Xu W."/>
            <person name="Pan J."/>
            <person name="Luo Z.H."/>
            <person name="Li M."/>
        </authorList>
    </citation>
    <scope>NUCLEOTIDE SEQUENCE [LARGE SCALE GENOMIC DNA]</scope>
    <source>
        <strain evidence="2">HyVt-94</strain>
    </source>
</reference>
<keyword evidence="1" id="KW-0238">DNA-binding</keyword>
<dbReference type="AlphaFoldDB" id="A0A7C5M452"/>
<dbReference type="Pfam" id="PF02082">
    <property type="entry name" value="Rrf2"/>
    <property type="match status" value="1"/>
</dbReference>
<dbReference type="GO" id="GO:0003700">
    <property type="term" value="F:DNA-binding transcription factor activity"/>
    <property type="evidence" value="ECO:0007669"/>
    <property type="project" value="TreeGrafter"/>
</dbReference>
<dbReference type="PANTHER" id="PTHR33221:SF5">
    <property type="entry name" value="HTH-TYPE TRANSCRIPTIONAL REGULATOR ISCR"/>
    <property type="match status" value="1"/>
</dbReference>
<protein>
    <submittedName>
        <fullName evidence="2">Rrf2 family transcriptional regulator</fullName>
    </submittedName>
</protein>
<sequence>MIMKITTKTRYAVRALYRLASYKGGEATLKEIARREGISVKYLEHIFPALVRNGMIESSRGLKGGYKLKRKLSEISLMEIIRAVGEGVFVSECVEDNKLFDCPFENLCEAEKFWKRVRKRIEKVFESTKLEENQ</sequence>
<dbReference type="Proteomes" id="UP000886014">
    <property type="component" value="Unassembled WGS sequence"/>
</dbReference>